<comment type="caution">
    <text evidence="2">The sequence shown here is derived from an EMBL/GenBank/DDBJ whole genome shotgun (WGS) entry which is preliminary data.</text>
</comment>
<organism evidence="2 3">
    <name type="scientific">Brassica rapa subsp. trilocularis</name>
    <dbReference type="NCBI Taxonomy" id="1813537"/>
    <lineage>
        <taxon>Eukaryota</taxon>
        <taxon>Viridiplantae</taxon>
        <taxon>Streptophyta</taxon>
        <taxon>Embryophyta</taxon>
        <taxon>Tracheophyta</taxon>
        <taxon>Spermatophyta</taxon>
        <taxon>Magnoliopsida</taxon>
        <taxon>eudicotyledons</taxon>
        <taxon>Gunneridae</taxon>
        <taxon>Pentapetalae</taxon>
        <taxon>rosids</taxon>
        <taxon>malvids</taxon>
        <taxon>Brassicales</taxon>
        <taxon>Brassicaceae</taxon>
        <taxon>Brassiceae</taxon>
        <taxon>Brassica</taxon>
    </lineage>
</organism>
<sequence>MVLYYAIFGLTVELKLENKGDLNKSDSPLDEGTFEKKKKKKLSRTKHKPSFCFPPPARAVVLDVAEGLFWRKRLAGDGLQLDPAFTLALWCHHEVGETKAKLGVGV</sequence>
<proteinExistence type="predicted"/>
<evidence type="ECO:0000313" key="2">
    <source>
        <dbReference type="EMBL" id="KAG5377893.1"/>
    </source>
</evidence>
<keyword evidence="3" id="KW-1185">Reference proteome</keyword>
<feature type="region of interest" description="Disordered" evidence="1">
    <location>
        <begin position="20"/>
        <end position="49"/>
    </location>
</feature>
<accession>A0ABQ7KXV4</accession>
<evidence type="ECO:0000313" key="3">
    <source>
        <dbReference type="Proteomes" id="UP000823674"/>
    </source>
</evidence>
<feature type="compositionally biased region" description="Basic residues" evidence="1">
    <location>
        <begin position="36"/>
        <end position="49"/>
    </location>
</feature>
<name>A0ABQ7KXV4_BRACM</name>
<dbReference type="Proteomes" id="UP000823674">
    <property type="component" value="Chromosome A07"/>
</dbReference>
<dbReference type="EMBL" id="JADBGQ010000009">
    <property type="protein sequence ID" value="KAG5377893.1"/>
    <property type="molecule type" value="Genomic_DNA"/>
</dbReference>
<protein>
    <submittedName>
        <fullName evidence="2">Uncharacterized protein</fullName>
    </submittedName>
</protein>
<evidence type="ECO:0000256" key="1">
    <source>
        <dbReference type="SAM" id="MobiDB-lite"/>
    </source>
</evidence>
<gene>
    <name evidence="2" type="primary">A07p004860.1_BraROA</name>
    <name evidence="2" type="ORF">IGI04_025735</name>
</gene>
<reference evidence="2 3" key="1">
    <citation type="submission" date="2021-03" db="EMBL/GenBank/DDBJ databases">
        <authorList>
            <person name="King G.J."/>
            <person name="Bancroft I."/>
            <person name="Baten A."/>
            <person name="Bloomfield J."/>
            <person name="Borpatragohain P."/>
            <person name="He Z."/>
            <person name="Irish N."/>
            <person name="Irwin J."/>
            <person name="Liu K."/>
            <person name="Mauleon R.P."/>
            <person name="Moore J."/>
            <person name="Morris R."/>
            <person name="Ostergaard L."/>
            <person name="Wang B."/>
            <person name="Wells R."/>
        </authorList>
    </citation>
    <scope>NUCLEOTIDE SEQUENCE [LARGE SCALE GENOMIC DNA]</scope>
    <source>
        <strain evidence="2">R-o-18</strain>
        <tissue evidence="2">Leaf</tissue>
    </source>
</reference>